<dbReference type="GeneID" id="63186768"/>
<proteinExistence type="predicted"/>
<dbReference type="CDD" id="cd04301">
    <property type="entry name" value="NAT_SF"/>
    <property type="match status" value="1"/>
</dbReference>
<sequence>MTTPVPGAGGDDGVSIRPAERADLLAVVRIENESFPQPWPYDAFDQYLGEPAFLVAVESGEVVGYVVGTVNRNFGRYLGHIKDVAVHPERRGLGVGTSLLRRALAVLAAHGADTVKLEVRRSNDRAKRLYRQFGFEPFRRVPGYYGDGEDAIVMMRKFE</sequence>
<dbReference type="AlphaFoldDB" id="A0A8A2VIB3"/>
<protein>
    <submittedName>
        <fullName evidence="2">Ribosomal protein S18-alanine N-acetyltransferase</fullName>
    </submittedName>
</protein>
<feature type="domain" description="N-acetyltransferase" evidence="1">
    <location>
        <begin position="14"/>
        <end position="159"/>
    </location>
</feature>
<dbReference type="InterPro" id="IPR016181">
    <property type="entry name" value="Acyl_CoA_acyltransferase"/>
</dbReference>
<dbReference type="InterPro" id="IPR006464">
    <property type="entry name" value="AcTrfase_RimI/Ard1"/>
</dbReference>
<keyword evidence="2" id="KW-0687">Ribonucleoprotein</keyword>
<dbReference type="KEGG" id="hakz:J0X25_05645"/>
<dbReference type="Pfam" id="PF00583">
    <property type="entry name" value="Acetyltransf_1"/>
    <property type="match status" value="1"/>
</dbReference>
<dbReference type="GO" id="GO:0008080">
    <property type="term" value="F:N-acetyltransferase activity"/>
    <property type="evidence" value="ECO:0007669"/>
    <property type="project" value="InterPro"/>
</dbReference>
<dbReference type="InterPro" id="IPR000182">
    <property type="entry name" value="GNAT_dom"/>
</dbReference>
<dbReference type="PROSITE" id="PS51186">
    <property type="entry name" value="GNAT"/>
    <property type="match status" value="1"/>
</dbReference>
<name>A0A8A2VIB3_9EURY</name>
<dbReference type="EMBL" id="CP071462">
    <property type="protein sequence ID" value="QSX00451.1"/>
    <property type="molecule type" value="Genomic_DNA"/>
</dbReference>
<dbReference type="SUPFAM" id="SSF55729">
    <property type="entry name" value="Acyl-CoA N-acyltransferases (Nat)"/>
    <property type="match status" value="1"/>
</dbReference>
<evidence type="ECO:0000313" key="2">
    <source>
        <dbReference type="EMBL" id="QSX00451.1"/>
    </source>
</evidence>
<gene>
    <name evidence="2" type="primary">rimI</name>
    <name evidence="2" type="ORF">J0X25_05645</name>
</gene>
<accession>A0A8A2VIB3</accession>
<organism evidence="2 3">
    <name type="scientific">Haloterrigena alkaliphila</name>
    <dbReference type="NCBI Taxonomy" id="2816475"/>
    <lineage>
        <taxon>Archaea</taxon>
        <taxon>Methanobacteriati</taxon>
        <taxon>Methanobacteriota</taxon>
        <taxon>Stenosarchaea group</taxon>
        <taxon>Halobacteria</taxon>
        <taxon>Halobacteriales</taxon>
        <taxon>Natrialbaceae</taxon>
        <taxon>Haloterrigena</taxon>
    </lineage>
</organism>
<keyword evidence="2" id="KW-0689">Ribosomal protein</keyword>
<dbReference type="PANTHER" id="PTHR43072">
    <property type="entry name" value="N-ACETYLTRANSFERASE"/>
    <property type="match status" value="1"/>
</dbReference>
<dbReference type="RefSeq" id="WP_207290169.1">
    <property type="nucleotide sequence ID" value="NZ_CP071462.1"/>
</dbReference>
<dbReference type="NCBIfam" id="TIGR01575">
    <property type="entry name" value="rimI"/>
    <property type="match status" value="1"/>
</dbReference>
<reference evidence="2 3" key="1">
    <citation type="submission" date="2021-03" db="EMBL/GenBank/DDBJ databases">
        <title>Haloterrigena longa sp. nov. and Haloterrigena limicola sp. nov., extremely halophilic archaea isolated from a salt lake.</title>
        <authorList>
            <person name="Henglin C."/>
        </authorList>
    </citation>
    <scope>NUCLEOTIDE SEQUENCE [LARGE SCALE GENOMIC DNA]</scope>
    <source>
        <strain evidence="2 3">KZCA68</strain>
    </source>
</reference>
<evidence type="ECO:0000259" key="1">
    <source>
        <dbReference type="PROSITE" id="PS51186"/>
    </source>
</evidence>
<dbReference type="Proteomes" id="UP000663203">
    <property type="component" value="Chromosome"/>
</dbReference>
<evidence type="ECO:0000313" key="3">
    <source>
        <dbReference type="Proteomes" id="UP000663203"/>
    </source>
</evidence>
<keyword evidence="3" id="KW-1185">Reference proteome</keyword>
<dbReference type="Gene3D" id="3.40.630.30">
    <property type="match status" value="1"/>
</dbReference>
<dbReference type="GO" id="GO:0005840">
    <property type="term" value="C:ribosome"/>
    <property type="evidence" value="ECO:0007669"/>
    <property type="project" value="UniProtKB-KW"/>
</dbReference>